<feature type="compositionally biased region" description="Low complexity" evidence="1">
    <location>
        <begin position="218"/>
        <end position="237"/>
    </location>
</feature>
<name>A0AAN7SVZ5_9EURO</name>
<reference evidence="2 3" key="1">
    <citation type="submission" date="2023-08" db="EMBL/GenBank/DDBJ databases">
        <title>Black Yeasts Isolated from many extreme environments.</title>
        <authorList>
            <person name="Coleine C."/>
            <person name="Stajich J.E."/>
            <person name="Selbmann L."/>
        </authorList>
    </citation>
    <scope>NUCLEOTIDE SEQUENCE [LARGE SCALE GENOMIC DNA]</scope>
    <source>
        <strain evidence="2 3">CCFEE 5910</strain>
    </source>
</reference>
<feature type="region of interest" description="Disordered" evidence="1">
    <location>
        <begin position="34"/>
        <end position="59"/>
    </location>
</feature>
<proteinExistence type="predicted"/>
<dbReference type="AlphaFoldDB" id="A0AAN7SVZ5"/>
<feature type="region of interest" description="Disordered" evidence="1">
    <location>
        <begin position="500"/>
        <end position="524"/>
    </location>
</feature>
<evidence type="ECO:0000313" key="2">
    <source>
        <dbReference type="EMBL" id="KAK5082716.1"/>
    </source>
</evidence>
<feature type="region of interest" description="Disordered" evidence="1">
    <location>
        <begin position="185"/>
        <end position="318"/>
    </location>
</feature>
<keyword evidence="3" id="KW-1185">Reference proteome</keyword>
<feature type="compositionally biased region" description="Polar residues" evidence="1">
    <location>
        <begin position="502"/>
        <end position="512"/>
    </location>
</feature>
<organism evidence="2 3">
    <name type="scientific">Lithohypha guttulata</name>
    <dbReference type="NCBI Taxonomy" id="1690604"/>
    <lineage>
        <taxon>Eukaryota</taxon>
        <taxon>Fungi</taxon>
        <taxon>Dikarya</taxon>
        <taxon>Ascomycota</taxon>
        <taxon>Pezizomycotina</taxon>
        <taxon>Eurotiomycetes</taxon>
        <taxon>Chaetothyriomycetidae</taxon>
        <taxon>Chaetothyriales</taxon>
        <taxon>Trichomeriaceae</taxon>
        <taxon>Lithohypha</taxon>
    </lineage>
</organism>
<accession>A0AAN7SVZ5</accession>
<feature type="compositionally biased region" description="Polar residues" evidence="1">
    <location>
        <begin position="43"/>
        <end position="53"/>
    </location>
</feature>
<protein>
    <submittedName>
        <fullName evidence="2">Uncharacterized protein</fullName>
    </submittedName>
</protein>
<feature type="compositionally biased region" description="Polar residues" evidence="1">
    <location>
        <begin position="195"/>
        <end position="212"/>
    </location>
</feature>
<comment type="caution">
    <text evidence="2">The sequence shown here is derived from an EMBL/GenBank/DDBJ whole genome shotgun (WGS) entry which is preliminary data.</text>
</comment>
<evidence type="ECO:0000313" key="3">
    <source>
        <dbReference type="Proteomes" id="UP001309876"/>
    </source>
</evidence>
<sequence length="733" mass="79670">MAAILNGFLPVRRRDQFAQEKILNTRWGDATISAPIHGGWNDNPISQQESPNPDQDLPLTPPQIQNEREGVYIIRDGDDAHSQQDWDDETTTKVRDNFTITIPLPWKKKIKQNRRSIGSNVLKPQGTFIQRIEPMPLLATAEAAATIPLPDSRVSSPIGRSTTTSPVLSFRSRLASPSMGDILSPVAEGFAKDGPSTSSRPTPVLSTLQSAETVPVERPSTASSTRSNPPRRSSLTSHHSDGIAAATMTSQATMEDYSSDVQRPPSRGIGATAHMRASSHVSRPNSRGPRAPSVERFTRRAPSVEPVSELAEPPAIDPTPVFQGVLNLEPLRRRAPSVEPLRRRAPSLEPHARRAPSIEPVPRRAPPADPFTRRAPSVETISTRRALSREPRGRRALSIEPRPRVRFHSEAAPKPARRHDSFSSNDGSIDSESDNAGLLETDNALPNTVRFDRDYKSVRKPIRRRSIASPISSPTSAAFGITEVVVPSPYNSLSAQVGVEPATQSSIPQRNAPRNRSKSRTRGLYADMHDDFRLLARDVAMSTTTPAAVTSPSLTDASAAILPQYGHNVLNAANLRTPSPALTSNPPTSLSSGIAVAAALRIQPEPQGYSSDSSLTALPSVSHAGHPSTVQQQADNANGKAVLAAMARERKDQLRREERERAREKVARKLEHERERVLANSVFSDTESVASGSMSGSEKTRRVYGGSVGSEAEWQSLAIKNKTLVPNAEDIWG</sequence>
<feature type="compositionally biased region" description="Basic and acidic residues" evidence="1">
    <location>
        <begin position="401"/>
        <end position="411"/>
    </location>
</feature>
<feature type="region of interest" description="Disordered" evidence="1">
    <location>
        <begin position="606"/>
        <end position="639"/>
    </location>
</feature>
<dbReference type="Proteomes" id="UP001309876">
    <property type="component" value="Unassembled WGS sequence"/>
</dbReference>
<feature type="compositionally biased region" description="Polar residues" evidence="1">
    <location>
        <begin position="608"/>
        <end position="619"/>
    </location>
</feature>
<evidence type="ECO:0000256" key="1">
    <source>
        <dbReference type="SAM" id="MobiDB-lite"/>
    </source>
</evidence>
<feature type="region of interest" description="Disordered" evidence="1">
    <location>
        <begin position="339"/>
        <end position="439"/>
    </location>
</feature>
<gene>
    <name evidence="2" type="ORF">LTR05_006596</name>
</gene>
<dbReference type="EMBL" id="JAVRRJ010000007">
    <property type="protein sequence ID" value="KAK5082716.1"/>
    <property type="molecule type" value="Genomic_DNA"/>
</dbReference>